<name>A0A022W1V4_TRIRU</name>
<evidence type="ECO:0000313" key="2">
    <source>
        <dbReference type="EMBL" id="EZF52058.1"/>
    </source>
</evidence>
<protein>
    <submittedName>
        <fullName evidence="2">Uncharacterized protein</fullName>
    </submittedName>
</protein>
<sequence>MAHWRTFRRSQVGQRSRRDRLDRVWGLIASRVAGVESRRCFIDGFLVRKSRKSKGEVDDEEDDDDDDDDDDTIMLLVKIDPMAIATSDNVRGCLQRKGKSHFPPSGALLSLGWPCGASRHSYREILKSSTAP</sequence>
<reference evidence="2" key="1">
    <citation type="submission" date="2014-02" db="EMBL/GenBank/DDBJ databases">
        <title>The Genome Sequence of Trichophyton rubrum (morphotype fischeri) CBS 288.86.</title>
        <authorList>
            <consortium name="The Broad Institute Genomics Platform"/>
            <person name="Cuomo C.A."/>
            <person name="White T.C."/>
            <person name="Graser Y."/>
            <person name="Martinez-Rossi N."/>
            <person name="Heitman J."/>
            <person name="Young S.K."/>
            <person name="Zeng Q."/>
            <person name="Gargeya S."/>
            <person name="Abouelleil A."/>
            <person name="Alvarado L."/>
            <person name="Chapman S.B."/>
            <person name="Gainer-Dewar J."/>
            <person name="Goldberg J."/>
            <person name="Griggs A."/>
            <person name="Gujja S."/>
            <person name="Hansen M."/>
            <person name="Howarth C."/>
            <person name="Imamovic A."/>
            <person name="Larimer J."/>
            <person name="Martinez D."/>
            <person name="Murphy C."/>
            <person name="Pearson M.D."/>
            <person name="Persinoti G."/>
            <person name="Poon T."/>
            <person name="Priest M."/>
            <person name="Roberts A.D."/>
            <person name="Saif S."/>
            <person name="Shea T.D."/>
            <person name="Sykes S.N."/>
            <person name="Wortman J."/>
            <person name="Nusbaum C."/>
            <person name="Birren B."/>
        </authorList>
    </citation>
    <scope>NUCLEOTIDE SEQUENCE [LARGE SCALE GENOMIC DNA]</scope>
    <source>
        <strain evidence="2">CBS 288.86</strain>
    </source>
</reference>
<feature type="compositionally biased region" description="Acidic residues" evidence="1">
    <location>
        <begin position="57"/>
        <end position="70"/>
    </location>
</feature>
<accession>A0A022W1V4</accession>
<evidence type="ECO:0000256" key="1">
    <source>
        <dbReference type="SAM" id="MobiDB-lite"/>
    </source>
</evidence>
<gene>
    <name evidence="2" type="ORF">H103_04787</name>
</gene>
<dbReference type="HOGENOM" id="CLU_158162_0_0_1"/>
<dbReference type="EMBL" id="KK207857">
    <property type="protein sequence ID" value="EZF52058.1"/>
    <property type="molecule type" value="Genomic_DNA"/>
</dbReference>
<organism evidence="2">
    <name type="scientific">Trichophyton rubrum CBS 288.86</name>
    <dbReference type="NCBI Taxonomy" id="1215330"/>
    <lineage>
        <taxon>Eukaryota</taxon>
        <taxon>Fungi</taxon>
        <taxon>Dikarya</taxon>
        <taxon>Ascomycota</taxon>
        <taxon>Pezizomycotina</taxon>
        <taxon>Eurotiomycetes</taxon>
        <taxon>Eurotiomycetidae</taxon>
        <taxon>Onygenales</taxon>
        <taxon>Arthrodermataceae</taxon>
        <taxon>Trichophyton</taxon>
    </lineage>
</organism>
<feature type="region of interest" description="Disordered" evidence="1">
    <location>
        <begin position="51"/>
        <end position="70"/>
    </location>
</feature>
<proteinExistence type="predicted"/>
<dbReference type="Proteomes" id="UP000023758">
    <property type="component" value="Unassembled WGS sequence"/>
</dbReference>
<dbReference type="AlphaFoldDB" id="A0A022W1V4"/>